<evidence type="ECO:0000256" key="3">
    <source>
        <dbReference type="ARBA" id="ARBA00010457"/>
    </source>
</evidence>
<dbReference type="AlphaFoldDB" id="A0A090V419"/>
<evidence type="ECO:0000256" key="5">
    <source>
        <dbReference type="ARBA" id="ARBA00022729"/>
    </source>
</evidence>
<reference evidence="16 17" key="1">
    <citation type="submission" date="2014-09" db="EMBL/GenBank/DDBJ databases">
        <title>Whole genome shotgun sequence of Escherichia vulneris NBRC 102420.</title>
        <authorList>
            <person name="Yoshida Y."/>
            <person name="Hosoyama A."/>
            <person name="Tsuchikane K."/>
            <person name="Ohji S."/>
            <person name="Ichikawa N."/>
            <person name="Kimura A."/>
            <person name="Yamazoe A."/>
            <person name="Ezaki T."/>
            <person name="Fujita N."/>
        </authorList>
    </citation>
    <scope>NUCLEOTIDE SEQUENCE [LARGE SCALE GENOMIC DNA]</scope>
    <source>
        <strain evidence="16 17">NBRC 102420</strain>
    </source>
</reference>
<keyword evidence="7 12" id="KW-0862">Zinc</keyword>
<dbReference type="STRING" id="1115515.EV102420_21_00900"/>
<dbReference type="eggNOG" id="COG2032">
    <property type="taxonomic scope" value="Bacteria"/>
</dbReference>
<evidence type="ECO:0000256" key="12">
    <source>
        <dbReference type="RuleBase" id="RU000393"/>
    </source>
</evidence>
<evidence type="ECO:0000256" key="14">
    <source>
        <dbReference type="SAM" id="SignalP"/>
    </source>
</evidence>
<dbReference type="EMBL" id="BBMZ01000021">
    <property type="protein sequence ID" value="GAL59655.1"/>
    <property type="molecule type" value="Genomic_DNA"/>
</dbReference>
<gene>
    <name evidence="16" type="primary">sodC</name>
    <name evidence="16" type="ORF">EV102420_21_00900</name>
</gene>
<dbReference type="CDD" id="cd00305">
    <property type="entry name" value="Cu-Zn_Superoxide_Dismutase"/>
    <property type="match status" value="1"/>
</dbReference>
<comment type="subcellular location">
    <subcellularLocation>
        <location evidence="2">Periplasm</location>
    </subcellularLocation>
</comment>
<dbReference type="InterPro" id="IPR001424">
    <property type="entry name" value="SOD_Cu_Zn_dom"/>
</dbReference>
<comment type="function">
    <text evidence="1 12">Destroys radicals which are normally produced within the cells and which are toxic to biological systems.</text>
</comment>
<evidence type="ECO:0000313" key="16">
    <source>
        <dbReference type="EMBL" id="GAL59655.1"/>
    </source>
</evidence>
<keyword evidence="8" id="KW-0049">Antioxidant</keyword>
<dbReference type="GO" id="GO:0005507">
    <property type="term" value="F:copper ion binding"/>
    <property type="evidence" value="ECO:0007669"/>
    <property type="project" value="InterPro"/>
</dbReference>
<organism evidence="16 17">
    <name type="scientific">Pseudescherichia vulneris NBRC 102420</name>
    <dbReference type="NCBI Taxonomy" id="1115515"/>
    <lineage>
        <taxon>Bacteria</taxon>
        <taxon>Pseudomonadati</taxon>
        <taxon>Pseudomonadota</taxon>
        <taxon>Gammaproteobacteria</taxon>
        <taxon>Enterobacterales</taxon>
        <taxon>Enterobacteriaceae</taxon>
        <taxon>Pseudescherichia</taxon>
    </lineage>
</organism>
<evidence type="ECO:0000256" key="8">
    <source>
        <dbReference type="ARBA" id="ARBA00022862"/>
    </source>
</evidence>
<dbReference type="InterPro" id="IPR036423">
    <property type="entry name" value="SOD-like_Cu/Zn_dom_sf"/>
</dbReference>
<keyword evidence="9 12" id="KW-0186">Copper</keyword>
<dbReference type="InterPro" id="IPR024134">
    <property type="entry name" value="SOD_Cu/Zn_/chaperone"/>
</dbReference>
<keyword evidence="4 12" id="KW-0479">Metal-binding</keyword>
<evidence type="ECO:0000256" key="9">
    <source>
        <dbReference type="ARBA" id="ARBA00023008"/>
    </source>
</evidence>
<dbReference type="Gene3D" id="2.60.40.200">
    <property type="entry name" value="Superoxide dismutase, copper/zinc binding domain"/>
    <property type="match status" value="1"/>
</dbReference>
<evidence type="ECO:0000313" key="17">
    <source>
        <dbReference type="Proteomes" id="UP000029462"/>
    </source>
</evidence>
<evidence type="ECO:0000256" key="13">
    <source>
        <dbReference type="SAM" id="MobiDB-lite"/>
    </source>
</evidence>
<dbReference type="SUPFAM" id="SSF49329">
    <property type="entry name" value="Cu,Zn superoxide dismutase-like"/>
    <property type="match status" value="1"/>
</dbReference>
<keyword evidence="10" id="KW-1015">Disulfide bond</keyword>
<evidence type="ECO:0000259" key="15">
    <source>
        <dbReference type="Pfam" id="PF00080"/>
    </source>
</evidence>
<evidence type="ECO:0000256" key="11">
    <source>
        <dbReference type="ARBA" id="ARBA00049204"/>
    </source>
</evidence>
<dbReference type="InterPro" id="IPR018152">
    <property type="entry name" value="SOD_Cu/Zn_BS"/>
</dbReference>
<dbReference type="PROSITE" id="PS00332">
    <property type="entry name" value="SOD_CU_ZN_2"/>
    <property type="match status" value="1"/>
</dbReference>
<comment type="catalytic activity">
    <reaction evidence="11 12">
        <text>2 superoxide + 2 H(+) = H2O2 + O2</text>
        <dbReference type="Rhea" id="RHEA:20696"/>
        <dbReference type="ChEBI" id="CHEBI:15378"/>
        <dbReference type="ChEBI" id="CHEBI:15379"/>
        <dbReference type="ChEBI" id="CHEBI:16240"/>
        <dbReference type="ChEBI" id="CHEBI:18421"/>
        <dbReference type="EC" id="1.15.1.1"/>
    </reaction>
</comment>
<protein>
    <recommendedName>
        <fullName evidence="12">Superoxide dismutase [Cu-Zn]</fullName>
        <ecNumber evidence="12">1.15.1.1</ecNumber>
    </recommendedName>
</protein>
<evidence type="ECO:0000256" key="6">
    <source>
        <dbReference type="ARBA" id="ARBA00022764"/>
    </source>
</evidence>
<keyword evidence="12" id="KW-0560">Oxidoreductase</keyword>
<evidence type="ECO:0000256" key="1">
    <source>
        <dbReference type="ARBA" id="ARBA00003917"/>
    </source>
</evidence>
<comment type="cofactor">
    <cofactor evidence="12">
        <name>Cu cation</name>
        <dbReference type="ChEBI" id="CHEBI:23378"/>
    </cofactor>
    <text evidence="12">Binds 1 copper ion per subunit.</text>
</comment>
<feature type="chain" id="PRO_5001864916" description="Superoxide dismutase [Cu-Zn]" evidence="14">
    <location>
        <begin position="20"/>
        <end position="173"/>
    </location>
</feature>
<feature type="domain" description="Superoxide dismutase copper/zinc binding" evidence="15">
    <location>
        <begin position="39"/>
        <end position="172"/>
    </location>
</feature>
<dbReference type="FunFam" id="2.60.40.200:FF:000002">
    <property type="entry name" value="Superoxide dismutase [Cu-Zn]"/>
    <property type="match status" value="1"/>
</dbReference>
<evidence type="ECO:0000256" key="10">
    <source>
        <dbReference type="ARBA" id="ARBA00023157"/>
    </source>
</evidence>
<dbReference type="GO" id="GO:0004784">
    <property type="term" value="F:superoxide dismutase activity"/>
    <property type="evidence" value="ECO:0007669"/>
    <property type="project" value="UniProtKB-EC"/>
</dbReference>
<comment type="caution">
    <text evidence="16">The sequence shown here is derived from an EMBL/GenBank/DDBJ whole genome shotgun (WGS) entry which is preliminary data.</text>
</comment>
<dbReference type="Proteomes" id="UP000029462">
    <property type="component" value="Unassembled WGS sequence"/>
</dbReference>
<keyword evidence="5 14" id="KW-0732">Signal</keyword>
<dbReference type="RefSeq" id="WP_042393801.1">
    <property type="nucleotide sequence ID" value="NZ_BBMZ01000021.1"/>
</dbReference>
<feature type="signal peptide" evidence="14">
    <location>
        <begin position="1"/>
        <end position="19"/>
    </location>
</feature>
<sequence length="173" mass="17842">MKRLSLAVLTLLACTGAQAASEEVEMNLVTSQGVGQSIGTVKITETDKGLEFAPDLKALPPGDHGFHVHAKGTCEPAMKDGKASAAEAAGGHLDPHTTGKHEGPEGAGHTGDLPVLQVNNDGKATQPVVSPRLKKLDEVKNRSLMIHVGGDNYADKPEPLGGGGARYACGVIH</sequence>
<keyword evidence="6" id="KW-0574">Periplasm</keyword>
<comment type="cofactor">
    <cofactor evidence="12">
        <name>Zn(2+)</name>
        <dbReference type="ChEBI" id="CHEBI:29105"/>
    </cofactor>
    <text evidence="12">Binds 1 zinc ion per subunit.</text>
</comment>
<feature type="region of interest" description="Disordered" evidence="13">
    <location>
        <begin position="79"/>
        <end position="130"/>
    </location>
</feature>
<dbReference type="PANTHER" id="PTHR10003">
    <property type="entry name" value="SUPEROXIDE DISMUTASE CU-ZN -RELATED"/>
    <property type="match status" value="1"/>
</dbReference>
<evidence type="ECO:0000256" key="7">
    <source>
        <dbReference type="ARBA" id="ARBA00022833"/>
    </source>
</evidence>
<dbReference type="OrthoDB" id="5431326at2"/>
<comment type="similarity">
    <text evidence="3 12">Belongs to the Cu-Zn superoxide dismutase family.</text>
</comment>
<accession>A0A090V419</accession>
<dbReference type="NCBIfam" id="NF007628">
    <property type="entry name" value="PRK10290.1"/>
    <property type="match status" value="1"/>
</dbReference>
<dbReference type="GO" id="GO:0042597">
    <property type="term" value="C:periplasmic space"/>
    <property type="evidence" value="ECO:0007669"/>
    <property type="project" value="UniProtKB-SubCell"/>
</dbReference>
<keyword evidence="17" id="KW-1185">Reference proteome</keyword>
<evidence type="ECO:0000256" key="2">
    <source>
        <dbReference type="ARBA" id="ARBA00004418"/>
    </source>
</evidence>
<evidence type="ECO:0000256" key="4">
    <source>
        <dbReference type="ARBA" id="ARBA00022723"/>
    </source>
</evidence>
<dbReference type="EC" id="1.15.1.1" evidence="12"/>
<proteinExistence type="inferred from homology"/>
<feature type="compositionally biased region" description="Basic and acidic residues" evidence="13">
    <location>
        <begin position="93"/>
        <end position="104"/>
    </location>
</feature>
<name>A0A090V419_PSEVU</name>
<dbReference type="Pfam" id="PF00080">
    <property type="entry name" value="Sod_Cu"/>
    <property type="match status" value="1"/>
</dbReference>